<dbReference type="AlphaFoldDB" id="A0A1V6M2G3"/>
<keyword evidence="1" id="KW-0812">Transmembrane</keyword>
<name>A0A1V6M2G3_9BACT</name>
<proteinExistence type="predicted"/>
<protein>
    <submittedName>
        <fullName evidence="3">Uncharacterized protein</fullName>
    </submittedName>
</protein>
<feature type="chain" id="PRO_5010715121" evidence="2">
    <location>
        <begin position="32"/>
        <end position="690"/>
    </location>
</feature>
<keyword evidence="4" id="KW-1185">Reference proteome</keyword>
<comment type="caution">
    <text evidence="3">The sequence shown here is derived from an EMBL/GenBank/DDBJ whole genome shotgun (WGS) entry which is preliminary data.</text>
</comment>
<dbReference type="EMBL" id="MJUW02000027">
    <property type="protein sequence ID" value="OQD46582.1"/>
    <property type="molecule type" value="Genomic_DNA"/>
</dbReference>
<gene>
    <name evidence="3" type="ORF">BIY37_02480</name>
</gene>
<accession>A0A1V6M2G3</accession>
<evidence type="ECO:0000313" key="4">
    <source>
        <dbReference type="Proteomes" id="UP000242219"/>
    </source>
</evidence>
<evidence type="ECO:0000313" key="3">
    <source>
        <dbReference type="EMBL" id="OQD46582.1"/>
    </source>
</evidence>
<evidence type="ECO:0000256" key="1">
    <source>
        <dbReference type="SAM" id="Phobius"/>
    </source>
</evidence>
<feature type="transmembrane region" description="Helical" evidence="1">
    <location>
        <begin position="636"/>
        <end position="660"/>
    </location>
</feature>
<sequence length="690" mass="78061">MKRCFRIESFINKKISVSFLLFFINCLTVLASQNPDSRLTGDISIAPLPAQRNHADTAYLNHKDVFEQFGNNAERLCQQYGAFALDFLEEYKVEGLALLEKFGKEMASLHPLLDCHDIFLLYSDHGNNIPNVNTFSPQALSVFYKTFGSEGIKYIVNDPENFFLINVSKDRGTDLINLANEKGDIVFPLARKHGISFVRLYDKDVLQIVIKFQDDGLLALKEYGEKAKTLFTLFIDDDIFYQVIKTYGHKQTIPIIYLFYENRDFSSQFFNCLKTTSAYEWLSAWWYGTDTPAVNTINNATMQRENARRAINLIYELGNDFMDRFEILDINNVREEAVTIISNKLRNFFVSDIERTSRKWIRQEDINLEDKLFAGLDILGLIPVGSVVSKGTKLAVRGIRFAKTTKGFKGLTLLTEDLVATYGDDVIPFVAKHGDDGIKALKATDGKIIHLSQQYGDDVVRYVSQYGAGAGKTIEKYGDDALSLAHQYGDVVIQYIMLYEDDGIRVIQKYGKDVVLLSSVYGHEVIKLSALYGDDVILYVSKYGSSGVRSIITYGNDVIRLAKKHGDDVIRYVGRYGDDGLALAKKGKTGLFVMRFMPPKIFTKAARFTRYGLSAALLIAFVTHPLAFLSGLVKALAWLSGINPVIIAIIMGLLATFLLIRLLRRFLGIFHPMIVCLRALKKWYRVCRKN</sequence>
<keyword evidence="1" id="KW-1133">Transmembrane helix</keyword>
<dbReference type="RefSeq" id="WP_070066253.1">
    <property type="nucleotide sequence ID" value="NZ_MJUW02000027.1"/>
</dbReference>
<organism evidence="3 4">
    <name type="scientific">Candidatus Brocadia sapporoensis</name>
    <dbReference type="NCBI Taxonomy" id="392547"/>
    <lineage>
        <taxon>Bacteria</taxon>
        <taxon>Pseudomonadati</taxon>
        <taxon>Planctomycetota</taxon>
        <taxon>Candidatus Brocadiia</taxon>
        <taxon>Candidatus Brocadiales</taxon>
        <taxon>Candidatus Brocadiaceae</taxon>
        <taxon>Candidatus Brocadia</taxon>
    </lineage>
</organism>
<dbReference type="Proteomes" id="UP000242219">
    <property type="component" value="Unassembled WGS sequence"/>
</dbReference>
<reference evidence="3 4" key="1">
    <citation type="journal article" date="2016" name="Genome Announc.">
        <title>Draft Genome Sequence of the Anaerobic Ammonium-Oxidizing Bacterium 'Candidatus Brocadia sp. 40'.</title>
        <authorList>
            <person name="Ali M."/>
            <person name="Haroon M.F."/>
            <person name="Narita Y."/>
            <person name="Zhang L."/>
            <person name="Rangel Shaw D."/>
            <person name="Okabe S."/>
            <person name="Saikaly P.E."/>
        </authorList>
    </citation>
    <scope>NUCLEOTIDE SEQUENCE [LARGE SCALE GENOMIC DNA]</scope>
    <source>
        <strain evidence="3 4">40</strain>
    </source>
</reference>
<evidence type="ECO:0000256" key="2">
    <source>
        <dbReference type="SAM" id="SignalP"/>
    </source>
</evidence>
<feature type="transmembrane region" description="Helical" evidence="1">
    <location>
        <begin position="611"/>
        <end position="629"/>
    </location>
</feature>
<feature type="signal peptide" evidence="2">
    <location>
        <begin position="1"/>
        <end position="31"/>
    </location>
</feature>
<keyword evidence="2" id="KW-0732">Signal</keyword>
<keyword evidence="1" id="KW-0472">Membrane</keyword>